<dbReference type="GO" id="GO:0003995">
    <property type="term" value="F:acyl-CoA dehydrogenase activity"/>
    <property type="evidence" value="ECO:0007669"/>
    <property type="project" value="InterPro"/>
</dbReference>
<dbReference type="InterPro" id="IPR045008">
    <property type="entry name" value="ACX4-like"/>
</dbReference>
<dbReference type="PANTHER" id="PTHR43188:SF1">
    <property type="entry name" value="ACYL-COA DEHYDROGENASE"/>
    <property type="match status" value="1"/>
</dbReference>
<accession>A0A1M5VP61</accession>
<reference evidence="11" key="2">
    <citation type="submission" date="2016-11" db="EMBL/GenBank/DDBJ databases">
        <authorList>
            <person name="Varghese N."/>
            <person name="Submissions S."/>
        </authorList>
    </citation>
    <scope>NUCLEOTIDE SEQUENCE [LARGE SCALE GENOMIC DNA]</scope>
    <source>
        <strain evidence="11">DSM 19859</strain>
    </source>
</reference>
<dbReference type="EMBL" id="QOVN01000001">
    <property type="protein sequence ID" value="RXG30999.1"/>
    <property type="molecule type" value="Genomic_DNA"/>
</dbReference>
<organism evidence="10 11">
    <name type="scientific">Leeuwenhoekiella palythoae</name>
    <dbReference type="NCBI Taxonomy" id="573501"/>
    <lineage>
        <taxon>Bacteria</taxon>
        <taxon>Pseudomonadati</taxon>
        <taxon>Bacteroidota</taxon>
        <taxon>Flavobacteriia</taxon>
        <taxon>Flavobacteriales</taxon>
        <taxon>Flavobacteriaceae</taxon>
        <taxon>Leeuwenhoekiella</taxon>
    </lineage>
</organism>
<proteinExistence type="inferred from homology"/>
<keyword evidence="12" id="KW-1185">Reference proteome</keyword>
<dbReference type="InterPro" id="IPR009100">
    <property type="entry name" value="AcylCoA_DH/oxidase_NM_dom_sf"/>
</dbReference>
<keyword evidence="4 5" id="KW-0274">FAD</keyword>
<dbReference type="InterPro" id="IPR006089">
    <property type="entry name" value="Acyl-CoA_DH_CS"/>
</dbReference>
<evidence type="ECO:0000313" key="11">
    <source>
        <dbReference type="Proteomes" id="UP000184240"/>
    </source>
</evidence>
<evidence type="ECO:0000256" key="4">
    <source>
        <dbReference type="ARBA" id="ARBA00022827"/>
    </source>
</evidence>
<dbReference type="InterPro" id="IPR046373">
    <property type="entry name" value="Acyl-CoA_Oxase/DH_mid-dom_sf"/>
</dbReference>
<evidence type="ECO:0000256" key="5">
    <source>
        <dbReference type="RuleBase" id="RU362125"/>
    </source>
</evidence>
<dbReference type="SUPFAM" id="SSF56645">
    <property type="entry name" value="Acyl-CoA dehydrogenase NM domain-like"/>
    <property type="match status" value="1"/>
</dbReference>
<dbReference type="PANTHER" id="PTHR43188">
    <property type="entry name" value="ACYL-COENZYME A OXIDASE"/>
    <property type="match status" value="1"/>
</dbReference>
<dbReference type="InterPro" id="IPR009075">
    <property type="entry name" value="AcylCo_DH/oxidase_C"/>
</dbReference>
<comment type="similarity">
    <text evidence="2 5">Belongs to the acyl-CoA dehydrogenase family.</text>
</comment>
<comment type="cofactor">
    <cofactor evidence="1 5">
        <name>FAD</name>
        <dbReference type="ChEBI" id="CHEBI:57692"/>
    </cofactor>
</comment>
<sequence>MSLFGKVKNTIGLLKSVDLEALNKLSQKVDLSQVMAAVGNLDDRQLKGLMKMLNSQAKKGQHKLPPIDGDFYNLAQKLTPEEREIQMKMRNFMEDEVKPIANQYWNRAEFPHEIIPKFAELNLAGIAYKGYGCPGQSFLLEGILAMELARVDVSISTFFGVHSGLAMGSIYLCGSEEQKQEWLPKMQKFEKIGAFGLTEPEVGSGAAGGLGTSCKKVGDEWVLNGEKKWIGNATFSDITIIWARDEDSGRVKGFIVRKENPGFHAEKMKDKMALRTVQNALITLTNCRVPESDRLQNANSFKDTAKVLQMTRASVAWQAVGCARGAYEAALKYTKKREQFGRPIASFQLIQNHLVEMVSNLTAMQTLCFRLSEMQDGGQLTDEHASLAKVFCSMRTRDVVSRAREVMGGNGILLEYDVARFVADAEAIYSYEGTKEINSLIVGRAITGYSAFVS</sequence>
<feature type="domain" description="Acyl-CoA oxidase/dehydrogenase middle" evidence="7">
    <location>
        <begin position="194"/>
        <end position="287"/>
    </location>
</feature>
<dbReference type="Pfam" id="PF02770">
    <property type="entry name" value="Acyl-CoA_dh_M"/>
    <property type="match status" value="1"/>
</dbReference>
<dbReference type="Gene3D" id="1.20.140.10">
    <property type="entry name" value="Butyryl-CoA Dehydrogenase, subunit A, domain 3"/>
    <property type="match status" value="1"/>
</dbReference>
<evidence type="ECO:0000256" key="1">
    <source>
        <dbReference type="ARBA" id="ARBA00001974"/>
    </source>
</evidence>
<dbReference type="Proteomes" id="UP000290037">
    <property type="component" value="Unassembled WGS sequence"/>
</dbReference>
<gene>
    <name evidence="9" type="ORF">DSM01_135</name>
    <name evidence="10" type="ORF">SAMN04487999_0843</name>
</gene>
<evidence type="ECO:0000313" key="9">
    <source>
        <dbReference type="EMBL" id="RXG30999.1"/>
    </source>
</evidence>
<evidence type="ECO:0000313" key="12">
    <source>
        <dbReference type="Proteomes" id="UP000290037"/>
    </source>
</evidence>
<dbReference type="EMBL" id="FQXT01000002">
    <property type="protein sequence ID" value="SHH77046.1"/>
    <property type="molecule type" value="Genomic_DNA"/>
</dbReference>
<keyword evidence="3 5" id="KW-0285">Flavoprotein</keyword>
<evidence type="ECO:0000259" key="7">
    <source>
        <dbReference type="Pfam" id="PF02770"/>
    </source>
</evidence>
<dbReference type="STRING" id="573501.SAMN04487999_0843"/>
<dbReference type="FunFam" id="1.10.540.10:FF:000026">
    <property type="entry name" value="Acyl-CoA dehydrogenase medium chain"/>
    <property type="match status" value="1"/>
</dbReference>
<dbReference type="Pfam" id="PF00441">
    <property type="entry name" value="Acyl-CoA_dh_1"/>
    <property type="match status" value="1"/>
</dbReference>
<dbReference type="Gene3D" id="2.40.110.10">
    <property type="entry name" value="Butyryl-CoA Dehydrogenase, subunit A, domain 2"/>
    <property type="match status" value="1"/>
</dbReference>
<dbReference type="SUPFAM" id="SSF47203">
    <property type="entry name" value="Acyl-CoA dehydrogenase C-terminal domain-like"/>
    <property type="match status" value="1"/>
</dbReference>
<dbReference type="InterPro" id="IPR013786">
    <property type="entry name" value="AcylCoA_DH/ox_N"/>
</dbReference>
<name>A0A1M5VP61_9FLAO</name>
<dbReference type="AlphaFoldDB" id="A0A1M5VP61"/>
<dbReference type="InterPro" id="IPR036250">
    <property type="entry name" value="AcylCo_DH-like_C"/>
</dbReference>
<evidence type="ECO:0000259" key="8">
    <source>
        <dbReference type="Pfam" id="PF02771"/>
    </source>
</evidence>
<dbReference type="GO" id="GO:0050660">
    <property type="term" value="F:flavin adenine dinucleotide binding"/>
    <property type="evidence" value="ECO:0007669"/>
    <property type="project" value="InterPro"/>
</dbReference>
<dbReference type="OrthoDB" id="9802867at2"/>
<dbReference type="Proteomes" id="UP000184240">
    <property type="component" value="Unassembled WGS sequence"/>
</dbReference>
<feature type="domain" description="Acyl-CoA dehydrogenase/oxidase C-terminal" evidence="6">
    <location>
        <begin position="304"/>
        <end position="446"/>
    </location>
</feature>
<reference evidence="9 12" key="3">
    <citation type="submission" date="2018-07" db="EMBL/GenBank/DDBJ databases">
        <title>Leeuwenhoekiella genomics.</title>
        <authorList>
            <person name="Tahon G."/>
            <person name="Willems A."/>
        </authorList>
    </citation>
    <scope>NUCLEOTIDE SEQUENCE [LARGE SCALE GENOMIC DNA]</scope>
    <source>
        <strain evidence="9 12">LMG 24856</strain>
    </source>
</reference>
<dbReference type="GO" id="GO:0006635">
    <property type="term" value="P:fatty acid beta-oxidation"/>
    <property type="evidence" value="ECO:0007669"/>
    <property type="project" value="InterPro"/>
</dbReference>
<dbReference type="Pfam" id="PF02771">
    <property type="entry name" value="Acyl-CoA_dh_N"/>
    <property type="match status" value="1"/>
</dbReference>
<dbReference type="RefSeq" id="WP_072980754.1">
    <property type="nucleotide sequence ID" value="NZ_FQXT01000002.1"/>
</dbReference>
<dbReference type="Gene3D" id="1.10.540.10">
    <property type="entry name" value="Acyl-CoA dehydrogenase/oxidase, N-terminal domain"/>
    <property type="match status" value="1"/>
</dbReference>
<dbReference type="InterPro" id="IPR037069">
    <property type="entry name" value="AcylCoA_DH/ox_N_sf"/>
</dbReference>
<feature type="domain" description="Acyl-CoA dehydrogenase/oxidase N-terminal" evidence="8">
    <location>
        <begin position="79"/>
        <end position="188"/>
    </location>
</feature>
<keyword evidence="5" id="KW-0560">Oxidoreductase</keyword>
<evidence type="ECO:0000256" key="2">
    <source>
        <dbReference type="ARBA" id="ARBA00009347"/>
    </source>
</evidence>
<evidence type="ECO:0000259" key="6">
    <source>
        <dbReference type="Pfam" id="PF00441"/>
    </source>
</evidence>
<protein>
    <submittedName>
        <fullName evidence="10">Glutaryl-CoA dehydrogenase</fullName>
    </submittedName>
</protein>
<dbReference type="PROSITE" id="PS00073">
    <property type="entry name" value="ACYL_COA_DH_2"/>
    <property type="match status" value="1"/>
</dbReference>
<evidence type="ECO:0000313" key="10">
    <source>
        <dbReference type="EMBL" id="SHH77046.1"/>
    </source>
</evidence>
<evidence type="ECO:0000256" key="3">
    <source>
        <dbReference type="ARBA" id="ARBA00022630"/>
    </source>
</evidence>
<reference evidence="10" key="1">
    <citation type="submission" date="2016-11" db="EMBL/GenBank/DDBJ databases">
        <authorList>
            <person name="Jaros S."/>
            <person name="Januszkiewicz K."/>
            <person name="Wedrychowicz H."/>
        </authorList>
    </citation>
    <scope>NUCLEOTIDE SEQUENCE [LARGE SCALE GENOMIC DNA]</scope>
    <source>
        <strain evidence="10">DSM 19859</strain>
    </source>
</reference>
<dbReference type="InterPro" id="IPR006091">
    <property type="entry name" value="Acyl-CoA_Oxase/DH_mid-dom"/>
</dbReference>